<protein>
    <submittedName>
        <fullName evidence="2">Gamma-glutamylcyclotransferase</fullName>
    </submittedName>
</protein>
<dbReference type="Gene3D" id="3.10.490.10">
    <property type="entry name" value="Gamma-glutamyl cyclotransferase-like"/>
    <property type="match status" value="1"/>
</dbReference>
<dbReference type="Proteomes" id="UP001161691">
    <property type="component" value="Unassembled WGS sequence"/>
</dbReference>
<dbReference type="InterPro" id="IPR036568">
    <property type="entry name" value="GGCT-like_sf"/>
</dbReference>
<dbReference type="InterPro" id="IPR009288">
    <property type="entry name" value="AIG2-like_dom"/>
</dbReference>
<gene>
    <name evidence="2" type="ORF">KB449_06490</name>
</gene>
<dbReference type="EMBL" id="JAGRPV010000001">
    <property type="protein sequence ID" value="MDI4644603.1"/>
    <property type="molecule type" value="Genomic_DNA"/>
</dbReference>
<dbReference type="Pfam" id="PF06094">
    <property type="entry name" value="GGACT"/>
    <property type="match status" value="1"/>
</dbReference>
<dbReference type="SUPFAM" id="SSF110857">
    <property type="entry name" value="Gamma-glutamyl cyclotransferase-like"/>
    <property type="match status" value="1"/>
</dbReference>
<accession>A0ABT6TE43</accession>
<organism evidence="2 3">
    <name type="scientific">Cohnella hashimotonis</name>
    <dbReference type="NCBI Taxonomy" id="2826895"/>
    <lineage>
        <taxon>Bacteria</taxon>
        <taxon>Bacillati</taxon>
        <taxon>Bacillota</taxon>
        <taxon>Bacilli</taxon>
        <taxon>Bacillales</taxon>
        <taxon>Paenibacillaceae</taxon>
        <taxon>Cohnella</taxon>
    </lineage>
</organism>
<comment type="caution">
    <text evidence="2">The sequence shown here is derived from an EMBL/GenBank/DDBJ whole genome shotgun (WGS) entry which is preliminary data.</text>
</comment>
<name>A0ABT6TE43_9BACL</name>
<keyword evidence="3" id="KW-1185">Reference proteome</keyword>
<sequence length="139" mass="15721">MPGMGKEEGLHAIFVYGSLLPGLENASLLWPFARSDPQRGSVHGRLVIADGYPALILPPPGTTSARRVRGLWTLVDRETLSRLDRLEEYFGPEEANDYERVWVRDAARDELAGWVYVWPDDRGRADALVEWWPDAQLGF</sequence>
<feature type="domain" description="Gamma-glutamylcyclotransferase AIG2-like" evidence="1">
    <location>
        <begin position="13"/>
        <end position="125"/>
    </location>
</feature>
<proteinExistence type="predicted"/>
<reference evidence="2" key="1">
    <citation type="submission" date="2023-04" db="EMBL/GenBank/DDBJ databases">
        <title>Comparative genomic analysis of Cohnella hashimotonis sp. nov., isolated from the International Space Station.</title>
        <authorList>
            <person name="Venkateswaran K."/>
            <person name="Simpson A."/>
        </authorList>
    </citation>
    <scope>NUCLEOTIDE SEQUENCE</scope>
    <source>
        <strain evidence="2">F6_2S_P_1</strain>
    </source>
</reference>
<dbReference type="InterPro" id="IPR013024">
    <property type="entry name" value="GGCT-like"/>
</dbReference>
<evidence type="ECO:0000313" key="3">
    <source>
        <dbReference type="Proteomes" id="UP001161691"/>
    </source>
</evidence>
<evidence type="ECO:0000313" key="2">
    <source>
        <dbReference type="EMBL" id="MDI4644603.1"/>
    </source>
</evidence>
<dbReference type="RefSeq" id="WP_282907594.1">
    <property type="nucleotide sequence ID" value="NZ_JAGRPV010000001.1"/>
</dbReference>
<evidence type="ECO:0000259" key="1">
    <source>
        <dbReference type="Pfam" id="PF06094"/>
    </source>
</evidence>
<dbReference type="CDD" id="cd06661">
    <property type="entry name" value="GGCT_like"/>
    <property type="match status" value="1"/>
</dbReference>